<feature type="compositionally biased region" description="Polar residues" evidence="1">
    <location>
        <begin position="900"/>
        <end position="909"/>
    </location>
</feature>
<feature type="region of interest" description="Disordered" evidence="1">
    <location>
        <begin position="856"/>
        <end position="949"/>
    </location>
</feature>
<dbReference type="HOGENOM" id="CLU_291724_0_0_1"/>
<accession>A0A0D1ZHT7</accession>
<keyword evidence="3" id="KW-1185">Reference proteome</keyword>
<evidence type="ECO:0000313" key="3">
    <source>
        <dbReference type="Proteomes" id="UP000054466"/>
    </source>
</evidence>
<evidence type="ECO:0000256" key="1">
    <source>
        <dbReference type="SAM" id="MobiDB-lite"/>
    </source>
</evidence>
<feature type="compositionally biased region" description="Low complexity" evidence="1">
    <location>
        <begin position="765"/>
        <end position="775"/>
    </location>
</feature>
<feature type="compositionally biased region" description="Polar residues" evidence="1">
    <location>
        <begin position="917"/>
        <end position="943"/>
    </location>
</feature>
<feature type="compositionally biased region" description="Pro residues" evidence="1">
    <location>
        <begin position="497"/>
        <end position="508"/>
    </location>
</feature>
<feature type="region of interest" description="Disordered" evidence="1">
    <location>
        <begin position="485"/>
        <end position="510"/>
    </location>
</feature>
<name>A0A0D1ZHT7_9EURO</name>
<dbReference type="EMBL" id="KN847043">
    <property type="protein sequence ID" value="KIW27501.1"/>
    <property type="molecule type" value="Genomic_DNA"/>
</dbReference>
<protein>
    <submittedName>
        <fullName evidence="2">Uncharacterized protein</fullName>
    </submittedName>
</protein>
<feature type="compositionally biased region" description="Basic and acidic residues" evidence="1">
    <location>
        <begin position="856"/>
        <end position="869"/>
    </location>
</feature>
<reference evidence="2 3" key="1">
    <citation type="submission" date="2015-01" db="EMBL/GenBank/DDBJ databases">
        <title>The Genome Sequence of Cladophialophora immunda CBS83496.</title>
        <authorList>
            <consortium name="The Broad Institute Genomics Platform"/>
            <person name="Cuomo C."/>
            <person name="de Hoog S."/>
            <person name="Gorbushina A."/>
            <person name="Stielow B."/>
            <person name="Teixiera M."/>
            <person name="Abouelleil A."/>
            <person name="Chapman S.B."/>
            <person name="Priest M."/>
            <person name="Young S.K."/>
            <person name="Wortman J."/>
            <person name="Nusbaum C."/>
            <person name="Birren B."/>
        </authorList>
    </citation>
    <scope>NUCLEOTIDE SEQUENCE [LARGE SCALE GENOMIC DNA]</scope>
    <source>
        <strain evidence="2 3">CBS 83496</strain>
    </source>
</reference>
<dbReference type="Proteomes" id="UP000054466">
    <property type="component" value="Unassembled WGS sequence"/>
</dbReference>
<dbReference type="OrthoDB" id="4144187at2759"/>
<feature type="region of interest" description="Disordered" evidence="1">
    <location>
        <begin position="717"/>
        <end position="802"/>
    </location>
</feature>
<dbReference type="VEuPathDB" id="FungiDB:PV07_07234"/>
<sequence>MLQARLDILYMRDTEATMETSEPIMALPPTDTSVGVSLFARDSIPRLPEISQITLEHPRTEWHTYSESCPSPNIPTRCESISRARMPQFRQSRRWAKMYAWSRAEMEAAPTPLDAENLPSTGYLCTSATGSDQHLGHPISLQHRRLPKAMAKTFGRPKIHRNISEASASSHHRNLCAHSAAYYWRCVKPLISKVPRASSRVWPNGRPRNRKVTATRRQDVAGRRPSALIFVPANSRRESKMENDNDKSCCEPGLTLANGALGSCLNGVSHVENEPAGCTGLAASPMPSLHNPISSGRLSDECRNVQKNVNFDNDRLHPTTSSVPAVVMRSSARKHTSQEFTQQSETARKRVLSAITSKPLPPSPPRTEVSIPIVNNTSTPPLSAHPPQCREFAAQAPGNILSSLNGMLHTAQTESLPVVSSSAVSREMNPRYQHQSTAISPQPRPTRPVMRLSSARSAKSANTLVGIEAQVQRMSHYSIDVELRRNGSTGSSTRNSGPPPTIPLPALPPEAHNGQLAVAKSTEDLARLEGGLEENLQICLHFVRHVIQSTRADKVRERRMRDLAKSRNRSGKTDGLGTNEARKKSSISRISQTVAYHVDELDHFPAVPDSRPTSLYSMSTSCYSRQHSPELRIRQQRRMSKVQSTETQRSIPQTLSQSNIFVVVDTDPVTARFRAGAISPRLSIAGSTTSAASPKHARTPSKLKEVMANRLSLCESPRRDNVLGSPMESPRRKAAGCSPIGKQGVKLRRSQSCSSGQFKPPGRVDSPAPSSSSDDNWLTPGEKFSPVKPASPSQQRKRRRWNSGDINLVRQLHQDLRDYYVTILEQEEKIKWQATQIQTMMKIFAPMNQIQGLEESVHLQDSPDRDTHPSNRQIRKCRSAVTDRRPPSSGSRSRFPLFSINEQTLNSQAHKAANKGDASSTAPSSDTMSLASLRASASETSLTEQEKLTVPVRKQGANLDTWGWI</sequence>
<organism evidence="2 3">
    <name type="scientific">Cladophialophora immunda</name>
    <dbReference type="NCBI Taxonomy" id="569365"/>
    <lineage>
        <taxon>Eukaryota</taxon>
        <taxon>Fungi</taxon>
        <taxon>Dikarya</taxon>
        <taxon>Ascomycota</taxon>
        <taxon>Pezizomycotina</taxon>
        <taxon>Eurotiomycetes</taxon>
        <taxon>Chaetothyriomycetidae</taxon>
        <taxon>Chaetothyriales</taxon>
        <taxon>Herpotrichiellaceae</taxon>
        <taxon>Cladophialophora</taxon>
    </lineage>
</organism>
<dbReference type="GeneID" id="27346428"/>
<feature type="compositionally biased region" description="Basic and acidic residues" evidence="1">
    <location>
        <begin position="552"/>
        <end position="565"/>
    </location>
</feature>
<evidence type="ECO:0000313" key="2">
    <source>
        <dbReference type="EMBL" id="KIW27501.1"/>
    </source>
</evidence>
<gene>
    <name evidence="2" type="ORF">PV07_07234</name>
</gene>
<feature type="region of interest" description="Disordered" evidence="1">
    <location>
        <begin position="552"/>
        <end position="588"/>
    </location>
</feature>
<proteinExistence type="predicted"/>
<feature type="compositionally biased region" description="Low complexity" evidence="1">
    <location>
        <begin position="486"/>
        <end position="496"/>
    </location>
</feature>
<dbReference type="RefSeq" id="XP_016247717.1">
    <property type="nucleotide sequence ID" value="XM_016394298.1"/>
</dbReference>
<dbReference type="AlphaFoldDB" id="A0A0D1ZHT7"/>